<name>A0A481V8J7_9CAUD</name>
<evidence type="ECO:0000313" key="2">
    <source>
        <dbReference type="Proteomes" id="UP000294095"/>
    </source>
</evidence>
<organism evidence="1 2">
    <name type="scientific">Halobacterium phage ChaoS9</name>
    <dbReference type="NCBI Taxonomy" id="2847105"/>
    <lineage>
        <taxon>Viruses</taxon>
        <taxon>Duplodnaviria</taxon>
        <taxon>Heunggongvirae</taxon>
        <taxon>Uroviricota</taxon>
        <taxon>Caudoviricetes</taxon>
        <taxon>Vertoviridae</taxon>
        <taxon>Chaovirus</taxon>
        <taxon>Chaovirus bigenum</taxon>
        <taxon>Chaovirus ChaoS9</taxon>
    </lineage>
</organism>
<gene>
    <name evidence="1" type="ORF">ChaoS9_420</name>
</gene>
<keyword evidence="2" id="KW-1185">Reference proteome</keyword>
<evidence type="ECO:0000313" key="1">
    <source>
        <dbReference type="EMBL" id="QBI90089.1"/>
    </source>
</evidence>
<dbReference type="Proteomes" id="UP000294095">
    <property type="component" value="Segment"/>
</dbReference>
<dbReference type="EMBL" id="MK310226">
    <property type="protein sequence ID" value="QBI90089.1"/>
    <property type="molecule type" value="Genomic_DNA"/>
</dbReference>
<proteinExistence type="predicted"/>
<protein>
    <submittedName>
        <fullName evidence="1">CxxC motif protein</fullName>
    </submittedName>
</protein>
<reference evidence="2" key="1">
    <citation type="journal article" date="2019" name="Genes (Basel)">
        <title>Halobacterium salinarum virus ChaoS9, a Novel Halovirus Related to PhiH1 and PhiCh1.</title>
        <authorList>
            <person name="Dyall-Smith M."/>
            <person name="Palm P."/>
            <person name="Wanner G."/>
            <person name="Witte A."/>
            <person name="Oesterhelt D."/>
            <person name="Pfeiffer F."/>
        </authorList>
    </citation>
    <scope>NUCLEOTIDE SEQUENCE [LARGE SCALE GENOMIC DNA]</scope>
</reference>
<sequence length="62" mass="7158">MGYDYTCDRCEDEGEFPGFLATFNKRTWTTTPFGELMQSHDYELGDTVTLCPDCVEEILIHD</sequence>
<accession>A0A481V8J7</accession>